<comment type="subcellular location">
    <subcellularLocation>
        <location evidence="2">Cytoplasm</location>
    </subcellularLocation>
    <text evidence="2">Associated with two foci at the outer edges of the nucleoid region in young cells, and at four foci within both cell halves in older cells.</text>
</comment>
<comment type="subunit">
    <text evidence="2">Component of a cohesin-like complex composed of ScpA, ScpB and the Smc homodimer, in which ScpA and ScpB bind to the head domain of Smc. The presence of the three proteins is required for the association of the complex with DNA.</text>
</comment>
<protein>
    <recommendedName>
        <fullName evidence="1 2">Segregation and condensation protein A</fullName>
    </recommendedName>
</protein>
<name>A0ABR5SAW7_9BACT</name>
<gene>
    <name evidence="2 3" type="primary">scpA</name>
    <name evidence="3" type="ORF">ASN18_3290</name>
</gene>
<sequence length="242" mass="28090">MPGGEAAYKIKLDVFEGPLDLLLSLINKNKIDIYDIPIAFITGQYLEYLTIMKDLNIDIAGEFIVMAATLIHIKSKMLLPAEERVGQEEEEDPRAELVQRLIEYQSYKEAAFSLKEKEAVWENIFSKEPEWELETSKTQQQPYLINIDLYDLVKALQCVIDKKPFAVRSITKEHLTIKDKIAIITERLEFEKEKILFDSLFTDAATKVEVIITFLALLEILRLGLAYAYQDIEFSHIWIRKR</sequence>
<evidence type="ECO:0000256" key="1">
    <source>
        <dbReference type="ARBA" id="ARBA00044777"/>
    </source>
</evidence>
<organism evidence="3 4">
    <name type="scientific">Candidatus Magnetominusculus xianensis</name>
    <dbReference type="NCBI Taxonomy" id="1748249"/>
    <lineage>
        <taxon>Bacteria</taxon>
        <taxon>Pseudomonadati</taxon>
        <taxon>Nitrospirota</taxon>
        <taxon>Nitrospiria</taxon>
        <taxon>Nitrospirales</taxon>
        <taxon>Nitrospiraceae</taxon>
        <taxon>Candidatus Magnetominusculus</taxon>
    </lineage>
</organism>
<comment type="similarity">
    <text evidence="2">Belongs to the ScpA family.</text>
</comment>
<reference evidence="3 4" key="1">
    <citation type="submission" date="2015-11" db="EMBL/GenBank/DDBJ databases">
        <authorList>
            <person name="Lin W."/>
        </authorList>
    </citation>
    <scope>NUCLEOTIDE SEQUENCE [LARGE SCALE GENOMIC DNA]</scope>
    <source>
        <strain evidence="3 4">HCH-1</strain>
    </source>
</reference>
<keyword evidence="2" id="KW-0159">Chromosome partition</keyword>
<comment type="function">
    <text evidence="2">Participates in chromosomal partition during cell division. May act via the formation of a condensin-like complex containing Smc and ScpB that pull DNA away from mid-cell into both cell halves.</text>
</comment>
<dbReference type="PANTHER" id="PTHR33969">
    <property type="entry name" value="SEGREGATION AND CONDENSATION PROTEIN A"/>
    <property type="match status" value="1"/>
</dbReference>
<dbReference type="PANTHER" id="PTHR33969:SF2">
    <property type="entry name" value="SEGREGATION AND CONDENSATION PROTEIN A"/>
    <property type="match status" value="1"/>
</dbReference>
<keyword evidence="4" id="KW-1185">Reference proteome</keyword>
<keyword evidence="2" id="KW-0963">Cytoplasm</keyword>
<dbReference type="RefSeq" id="WP_236861845.1">
    <property type="nucleotide sequence ID" value="NZ_LNQR01000134.1"/>
</dbReference>
<evidence type="ECO:0000313" key="4">
    <source>
        <dbReference type="Proteomes" id="UP000060487"/>
    </source>
</evidence>
<dbReference type="Gene3D" id="6.10.250.2410">
    <property type="match status" value="1"/>
</dbReference>
<dbReference type="Pfam" id="PF02616">
    <property type="entry name" value="SMC_ScpA"/>
    <property type="match status" value="1"/>
</dbReference>
<dbReference type="InterPro" id="IPR003768">
    <property type="entry name" value="ScpA"/>
</dbReference>
<proteinExistence type="inferred from homology"/>
<accession>A0ABR5SAW7</accession>
<evidence type="ECO:0000256" key="2">
    <source>
        <dbReference type="HAMAP-Rule" id="MF_01805"/>
    </source>
</evidence>
<comment type="caution">
    <text evidence="3">The sequence shown here is derived from an EMBL/GenBank/DDBJ whole genome shotgun (WGS) entry which is preliminary data.</text>
</comment>
<keyword evidence="2" id="KW-0131">Cell cycle</keyword>
<dbReference type="EMBL" id="LNQR01000134">
    <property type="protein sequence ID" value="KWT75005.1"/>
    <property type="molecule type" value="Genomic_DNA"/>
</dbReference>
<dbReference type="Proteomes" id="UP000060487">
    <property type="component" value="Unassembled WGS sequence"/>
</dbReference>
<keyword evidence="2" id="KW-0132">Cell division</keyword>
<evidence type="ECO:0000313" key="3">
    <source>
        <dbReference type="EMBL" id="KWT75005.1"/>
    </source>
</evidence>
<dbReference type="HAMAP" id="MF_01805">
    <property type="entry name" value="ScpA"/>
    <property type="match status" value="1"/>
</dbReference>